<gene>
    <name evidence="1" type="ORF">4MG_204</name>
</gene>
<reference evidence="1 2" key="1">
    <citation type="journal article" date="2014" name="Arch. Virol.">
        <title>Complete genome sequence of enterobacteria phage 4MG, a new member of the subgroup "PVP-SE1-like phage" of the "rV5-like viruses".</title>
        <authorList>
            <person name="Kim M."/>
            <person name="Heu S."/>
            <person name="Ryu S."/>
        </authorList>
    </citation>
    <scope>NUCLEOTIDE SEQUENCE [LARGE SCALE GENOMIC DNA]</scope>
</reference>
<protein>
    <submittedName>
        <fullName evidence="1">Hyphothetical protein</fullName>
    </submittedName>
</protein>
<dbReference type="OrthoDB" id="21479at10239"/>
<organism evidence="1 2">
    <name type="scientific">Escherichia phage 4MG</name>
    <dbReference type="NCBI Taxonomy" id="1391428"/>
    <lineage>
        <taxon>Viruses</taxon>
        <taxon>Duplodnaviria</taxon>
        <taxon>Heunggongvirae</taxon>
        <taxon>Uroviricota</taxon>
        <taxon>Caudoviricetes</taxon>
        <taxon>Vequintavirinae</taxon>
        <taxon>Seunavirus</taxon>
        <taxon>Seunavirus 4MG</taxon>
    </lineage>
</organism>
<dbReference type="RefSeq" id="YP_008857420.1">
    <property type="nucleotide sequence ID" value="NC_022968.1"/>
</dbReference>
<accession>V5KSZ2</accession>
<evidence type="ECO:0000313" key="1">
    <source>
        <dbReference type="EMBL" id="AGZ17678.1"/>
    </source>
</evidence>
<evidence type="ECO:0000313" key="2">
    <source>
        <dbReference type="Proteomes" id="UP000018620"/>
    </source>
</evidence>
<name>V5KSZ2_9CAUD</name>
<dbReference type="Pfam" id="PF06019">
    <property type="entry name" value="Phage_30_8"/>
    <property type="match status" value="1"/>
</dbReference>
<keyword evidence="2" id="KW-1185">Reference proteome</keyword>
<sequence length="125" mass="14448">MSIINLASTVETKDFGGKTKDLMWNLSVFKGDLIDVMTTEGRSDDYKCEIHLHNWFTGKTYALNHAFIGKIEYCEMIDDETGQDFSENVYVRSETLADRLIEKMKEKGKIDLTHWIDITNDPAYQ</sequence>
<proteinExistence type="predicted"/>
<dbReference type="KEGG" id="vg:17776454"/>
<dbReference type="InterPro" id="IPR009258">
    <property type="entry name" value="Phage_T4_Gp30.8"/>
</dbReference>
<dbReference type="EMBL" id="KF550303">
    <property type="protein sequence ID" value="AGZ17678.1"/>
    <property type="molecule type" value="Genomic_DNA"/>
</dbReference>
<dbReference type="Proteomes" id="UP000018620">
    <property type="component" value="Segment"/>
</dbReference>